<dbReference type="PROSITE" id="PS00028">
    <property type="entry name" value="ZINC_FINGER_C2H2_1"/>
    <property type="match status" value="5"/>
</dbReference>
<evidence type="ECO:0000256" key="4">
    <source>
        <dbReference type="ARBA" id="ARBA00022833"/>
    </source>
</evidence>
<dbReference type="GO" id="GO:0000978">
    <property type="term" value="F:RNA polymerase II cis-regulatory region sequence-specific DNA binding"/>
    <property type="evidence" value="ECO:0007669"/>
    <property type="project" value="TreeGrafter"/>
</dbReference>
<comment type="caution">
    <text evidence="8">The sequence shown here is derived from an EMBL/GenBank/DDBJ whole genome shotgun (WGS) entry which is preliminary data.</text>
</comment>
<accession>A0AAD7YZR8</accession>
<dbReference type="FunFam" id="3.30.160.60:FF:000100">
    <property type="entry name" value="Zinc finger 45-like"/>
    <property type="match status" value="1"/>
</dbReference>
<dbReference type="GO" id="GO:0008270">
    <property type="term" value="F:zinc ion binding"/>
    <property type="evidence" value="ECO:0007669"/>
    <property type="project" value="UniProtKB-KW"/>
</dbReference>
<protein>
    <recommendedName>
        <fullName evidence="7">C2H2-type domain-containing protein</fullName>
    </recommendedName>
</protein>
<feature type="compositionally biased region" description="Acidic residues" evidence="6">
    <location>
        <begin position="312"/>
        <end position="334"/>
    </location>
</feature>
<dbReference type="Pfam" id="PF00096">
    <property type="entry name" value="zf-C2H2"/>
    <property type="match status" value="4"/>
</dbReference>
<evidence type="ECO:0000256" key="1">
    <source>
        <dbReference type="ARBA" id="ARBA00022723"/>
    </source>
</evidence>
<evidence type="ECO:0000313" key="9">
    <source>
        <dbReference type="Proteomes" id="UP001231518"/>
    </source>
</evidence>
<keyword evidence="2" id="KW-0677">Repeat</keyword>
<dbReference type="PROSITE" id="PS50157">
    <property type="entry name" value="ZINC_FINGER_C2H2_2"/>
    <property type="match status" value="4"/>
</dbReference>
<evidence type="ECO:0000256" key="3">
    <source>
        <dbReference type="ARBA" id="ARBA00022771"/>
    </source>
</evidence>
<dbReference type="GO" id="GO:0000981">
    <property type="term" value="F:DNA-binding transcription factor activity, RNA polymerase II-specific"/>
    <property type="evidence" value="ECO:0007669"/>
    <property type="project" value="TreeGrafter"/>
</dbReference>
<keyword evidence="3 5" id="KW-0863">Zinc-finger</keyword>
<feature type="compositionally biased region" description="Acidic residues" evidence="6">
    <location>
        <begin position="295"/>
        <end position="304"/>
    </location>
</feature>
<dbReference type="Proteomes" id="UP001231518">
    <property type="component" value="Chromosome 16"/>
</dbReference>
<evidence type="ECO:0000256" key="6">
    <source>
        <dbReference type="SAM" id="MobiDB-lite"/>
    </source>
</evidence>
<keyword evidence="4" id="KW-0862">Zinc</keyword>
<evidence type="ECO:0000256" key="2">
    <source>
        <dbReference type="ARBA" id="ARBA00022737"/>
    </source>
</evidence>
<feature type="domain" description="C2H2-type" evidence="7">
    <location>
        <begin position="524"/>
        <end position="551"/>
    </location>
</feature>
<feature type="region of interest" description="Disordered" evidence="6">
    <location>
        <begin position="295"/>
        <end position="346"/>
    </location>
</feature>
<dbReference type="InterPro" id="IPR013087">
    <property type="entry name" value="Znf_C2H2_type"/>
</dbReference>
<dbReference type="SUPFAM" id="SSF57667">
    <property type="entry name" value="beta-beta-alpha zinc fingers"/>
    <property type="match status" value="3"/>
</dbReference>
<feature type="domain" description="C2H2-type" evidence="7">
    <location>
        <begin position="551"/>
        <end position="578"/>
    </location>
</feature>
<evidence type="ECO:0000259" key="7">
    <source>
        <dbReference type="PROSITE" id="PS50157"/>
    </source>
</evidence>
<name>A0AAD7YZR8_MYTSE</name>
<dbReference type="PANTHER" id="PTHR23235">
    <property type="entry name" value="KRUEPPEL-LIKE TRANSCRIPTION FACTOR"/>
    <property type="match status" value="1"/>
</dbReference>
<organism evidence="8 9">
    <name type="scientific">Mythimna separata</name>
    <name type="common">Oriental armyworm</name>
    <name type="synonym">Pseudaletia separata</name>
    <dbReference type="NCBI Taxonomy" id="271217"/>
    <lineage>
        <taxon>Eukaryota</taxon>
        <taxon>Metazoa</taxon>
        <taxon>Ecdysozoa</taxon>
        <taxon>Arthropoda</taxon>
        <taxon>Hexapoda</taxon>
        <taxon>Insecta</taxon>
        <taxon>Pterygota</taxon>
        <taxon>Neoptera</taxon>
        <taxon>Endopterygota</taxon>
        <taxon>Lepidoptera</taxon>
        <taxon>Glossata</taxon>
        <taxon>Ditrysia</taxon>
        <taxon>Noctuoidea</taxon>
        <taxon>Noctuidae</taxon>
        <taxon>Noctuinae</taxon>
        <taxon>Hadenini</taxon>
        <taxon>Mythimna</taxon>
    </lineage>
</organism>
<dbReference type="Gene3D" id="3.30.160.60">
    <property type="entry name" value="Classic Zinc Finger"/>
    <property type="match status" value="4"/>
</dbReference>
<dbReference type="EMBL" id="JARGEI010000005">
    <property type="protein sequence ID" value="KAJ8731588.1"/>
    <property type="molecule type" value="Genomic_DNA"/>
</dbReference>
<reference evidence="8" key="1">
    <citation type="submission" date="2023-03" db="EMBL/GenBank/DDBJ databases">
        <title>Chromosome-level genomes of two armyworms, Mythimna separata and Mythimna loreyi, provide insights into the biosynthesis and reception of sex pheromones.</title>
        <authorList>
            <person name="Zhao H."/>
        </authorList>
    </citation>
    <scope>NUCLEOTIDE SEQUENCE</scope>
    <source>
        <strain evidence="8">BeijingLab</strain>
        <tissue evidence="8">Pupa</tissue>
    </source>
</reference>
<feature type="domain" description="C2H2-type" evidence="7">
    <location>
        <begin position="579"/>
        <end position="607"/>
    </location>
</feature>
<gene>
    <name evidence="8" type="ORF">PYW07_004752</name>
</gene>
<keyword evidence="1" id="KW-0479">Metal-binding</keyword>
<sequence length="666" mass="74945">MPNCNIIGCGIKRSRNRPNITLHQLPTNKEKKKIWLEAIESCFNRTLNKVTLRDDALPTRTLLPAVQSNMFGILLENDTNVTNSQSLSGCGAPNKVEAVGVPTIRNQPGEILKRSGIDLASSTTPMLDLVTSTSAAPYLAVRASDVPDSGASTSAAPDLAASTSFAPGFAANTSTTTSATADLSIHTSKNRKQVSFKKLVDLRAMETEDNMVFLVVVDDDKKGKSSKRKIPTVEPSKTNIEVDSILETVQKHGEFILLEPKQEIDDDQQDYLEDGNASETGSEYQPSIKEEIKEEELDISEEELKEAKETDNNEGEIQEEEEEETDNSEGENSSEGESSSSQQNNKRRFTMLKPWQRYSFVEELRKKHKELRKDKELLINTLGGIMKTVKPPPPPPNFYRMNGPKYQCVYCGFLKATLPGASRHYQEKHGERYLVCYACGVDFTSTGNLYKHEKRCIAPDAEIVLRARGVFLGRKGRGRPFLTANKFALKDDDKTFQCSMCSAVLVCKTTLESHENLHRGKRPFRCHACPAAYTSSSALTRHTKIHKDIQYLCDHCGRSFKVKGALISHMATHNPIKKYKCDECDRRFAQKQALMLHVNRVHRNLPPPCACQICPKRYPRMYLLKAHMKREHGMSIITRRMFFKTLPTMSEQEIDQCSHVTKEMKS</sequence>
<dbReference type="AlphaFoldDB" id="A0AAD7YZR8"/>
<evidence type="ECO:0000256" key="5">
    <source>
        <dbReference type="PROSITE-ProRule" id="PRU00042"/>
    </source>
</evidence>
<feature type="domain" description="C2H2-type" evidence="7">
    <location>
        <begin position="496"/>
        <end position="523"/>
    </location>
</feature>
<dbReference type="PANTHER" id="PTHR23235:SF120">
    <property type="entry name" value="KRUPPEL-LIKE FACTOR 15"/>
    <property type="match status" value="1"/>
</dbReference>
<proteinExistence type="predicted"/>
<dbReference type="SMART" id="SM00355">
    <property type="entry name" value="ZnF_C2H2"/>
    <property type="match status" value="7"/>
</dbReference>
<dbReference type="InterPro" id="IPR036236">
    <property type="entry name" value="Znf_C2H2_sf"/>
</dbReference>
<evidence type="ECO:0000313" key="8">
    <source>
        <dbReference type="EMBL" id="KAJ8731588.1"/>
    </source>
</evidence>
<keyword evidence="9" id="KW-1185">Reference proteome</keyword>
<feature type="compositionally biased region" description="Low complexity" evidence="6">
    <location>
        <begin position="335"/>
        <end position="344"/>
    </location>
</feature>
<dbReference type="SUPFAM" id="SSF57716">
    <property type="entry name" value="Glucocorticoid receptor-like (DNA-binding domain)"/>
    <property type="match status" value="1"/>
</dbReference>